<proteinExistence type="predicted"/>
<organism evidence="2 3">
    <name type="scientific">Nocardioides marmorisolisilvae</name>
    <dbReference type="NCBI Taxonomy" id="1542737"/>
    <lineage>
        <taxon>Bacteria</taxon>
        <taxon>Bacillati</taxon>
        <taxon>Actinomycetota</taxon>
        <taxon>Actinomycetes</taxon>
        <taxon>Propionibacteriales</taxon>
        <taxon>Nocardioidaceae</taxon>
        <taxon>Nocardioides</taxon>
    </lineage>
</organism>
<accession>A0A3N0DQ23</accession>
<dbReference type="InterPro" id="IPR000182">
    <property type="entry name" value="GNAT_dom"/>
</dbReference>
<keyword evidence="2" id="KW-0808">Transferase</keyword>
<dbReference type="SUPFAM" id="SSF55729">
    <property type="entry name" value="Acyl-CoA N-acyltransferases (Nat)"/>
    <property type="match status" value="1"/>
</dbReference>
<dbReference type="Proteomes" id="UP000277094">
    <property type="component" value="Unassembled WGS sequence"/>
</dbReference>
<sequence>MAITLETATPGSLDEVVEAVALWQHDGGGVQVHPGDLGWNWSFGADRLAQDVRFWRRDGEIVAAGMVDDESRLIRMSLSEAVGEDEEFAQRLHDDLVADAGVLPGGVSSVEARYGPAFRDLLRRTGWTDDEPWAPLVLDLGEPVPEHGLRIEIAGPDDVEERAAVQRAAFPTSTFSPERWHAMAAAAPYRRARCLLGYDERGNAVATTTVWSAGPGRPGLIEPLGVHHEHRGHGHGVSITRAAAVALRELGSSMATVCTPAANTGGVAAYAAAGFERLPDATDFRRPD</sequence>
<dbReference type="RefSeq" id="WP_123235328.1">
    <property type="nucleotide sequence ID" value="NZ_RJSG01000003.1"/>
</dbReference>
<evidence type="ECO:0000313" key="2">
    <source>
        <dbReference type="EMBL" id="RNL77742.1"/>
    </source>
</evidence>
<keyword evidence="3" id="KW-1185">Reference proteome</keyword>
<evidence type="ECO:0000259" key="1">
    <source>
        <dbReference type="PROSITE" id="PS51186"/>
    </source>
</evidence>
<dbReference type="Gene3D" id="3.40.630.30">
    <property type="match status" value="1"/>
</dbReference>
<dbReference type="InterPro" id="IPR016181">
    <property type="entry name" value="Acyl_CoA_acyltransferase"/>
</dbReference>
<dbReference type="GO" id="GO:0016747">
    <property type="term" value="F:acyltransferase activity, transferring groups other than amino-acyl groups"/>
    <property type="evidence" value="ECO:0007669"/>
    <property type="project" value="InterPro"/>
</dbReference>
<gene>
    <name evidence="2" type="ORF">EFL95_17255</name>
</gene>
<reference evidence="2 3" key="1">
    <citation type="submission" date="2018-11" db="EMBL/GenBank/DDBJ databases">
        <authorList>
            <person name="Li F."/>
        </authorList>
    </citation>
    <scope>NUCLEOTIDE SEQUENCE [LARGE SCALE GENOMIC DNA]</scope>
    <source>
        <strain evidence="2 3">KIS18-7</strain>
    </source>
</reference>
<dbReference type="AlphaFoldDB" id="A0A3N0DQ23"/>
<name>A0A3N0DQ23_9ACTN</name>
<feature type="domain" description="N-acetyltransferase" evidence="1">
    <location>
        <begin position="149"/>
        <end position="288"/>
    </location>
</feature>
<dbReference type="PROSITE" id="PS51186">
    <property type="entry name" value="GNAT"/>
    <property type="match status" value="1"/>
</dbReference>
<evidence type="ECO:0000313" key="3">
    <source>
        <dbReference type="Proteomes" id="UP000277094"/>
    </source>
</evidence>
<dbReference type="EMBL" id="RJSG01000003">
    <property type="protein sequence ID" value="RNL77742.1"/>
    <property type="molecule type" value="Genomic_DNA"/>
</dbReference>
<dbReference type="OrthoDB" id="4792644at2"/>
<dbReference type="Pfam" id="PF00583">
    <property type="entry name" value="Acetyltransf_1"/>
    <property type="match status" value="1"/>
</dbReference>
<protein>
    <submittedName>
        <fullName evidence="2">GNAT family N-acetyltransferase</fullName>
    </submittedName>
</protein>
<comment type="caution">
    <text evidence="2">The sequence shown here is derived from an EMBL/GenBank/DDBJ whole genome shotgun (WGS) entry which is preliminary data.</text>
</comment>